<keyword evidence="5 9" id="KW-0560">Oxidoreductase</keyword>
<accession>A0A1D2M4F2</accession>
<evidence type="ECO:0000256" key="7">
    <source>
        <dbReference type="ARBA" id="ARBA00023033"/>
    </source>
</evidence>
<evidence type="ECO:0000256" key="5">
    <source>
        <dbReference type="ARBA" id="ARBA00023002"/>
    </source>
</evidence>
<dbReference type="OrthoDB" id="1055148at2759"/>
<reference evidence="10 11" key="1">
    <citation type="journal article" date="2016" name="Genome Biol. Evol.">
        <title>Gene Family Evolution Reflects Adaptation to Soil Environmental Stressors in the Genome of the Collembolan Orchesella cincta.</title>
        <authorList>
            <person name="Faddeeva-Vakhrusheva A."/>
            <person name="Derks M.F."/>
            <person name="Anvar S.Y."/>
            <person name="Agamennone V."/>
            <person name="Suring W."/>
            <person name="Smit S."/>
            <person name="van Straalen N.M."/>
            <person name="Roelofs D."/>
        </authorList>
    </citation>
    <scope>NUCLEOTIDE SEQUENCE [LARGE SCALE GENOMIC DNA]</scope>
    <source>
        <tissue evidence="10">Mixed pool</tissue>
    </source>
</reference>
<organism evidence="10 11">
    <name type="scientific">Orchesella cincta</name>
    <name type="common">Springtail</name>
    <name type="synonym">Podura cincta</name>
    <dbReference type="NCBI Taxonomy" id="48709"/>
    <lineage>
        <taxon>Eukaryota</taxon>
        <taxon>Metazoa</taxon>
        <taxon>Ecdysozoa</taxon>
        <taxon>Arthropoda</taxon>
        <taxon>Hexapoda</taxon>
        <taxon>Collembola</taxon>
        <taxon>Entomobryomorpha</taxon>
        <taxon>Entomobryoidea</taxon>
        <taxon>Orchesellidae</taxon>
        <taxon>Orchesellinae</taxon>
        <taxon>Orchesella</taxon>
    </lineage>
</organism>
<dbReference type="InterPro" id="IPR050182">
    <property type="entry name" value="Cytochrome_P450_fam2"/>
</dbReference>
<dbReference type="OMA" id="HEMRVKE"/>
<dbReference type="GO" id="GO:0016712">
    <property type="term" value="F:oxidoreductase activity, acting on paired donors, with incorporation or reduction of molecular oxygen, reduced flavin or flavoprotein as one donor, and incorporation of one atom of oxygen"/>
    <property type="evidence" value="ECO:0007669"/>
    <property type="project" value="TreeGrafter"/>
</dbReference>
<proteinExistence type="inferred from homology"/>
<dbReference type="GO" id="GO:0006805">
    <property type="term" value="P:xenobiotic metabolic process"/>
    <property type="evidence" value="ECO:0007669"/>
    <property type="project" value="TreeGrafter"/>
</dbReference>
<dbReference type="EMBL" id="LJIJ01004535">
    <property type="protein sequence ID" value="ODM87857.1"/>
    <property type="molecule type" value="Genomic_DNA"/>
</dbReference>
<dbReference type="InterPro" id="IPR017972">
    <property type="entry name" value="Cyt_P450_CS"/>
</dbReference>
<dbReference type="GO" id="GO:0006082">
    <property type="term" value="P:organic acid metabolic process"/>
    <property type="evidence" value="ECO:0007669"/>
    <property type="project" value="TreeGrafter"/>
</dbReference>
<evidence type="ECO:0000313" key="10">
    <source>
        <dbReference type="EMBL" id="ODM87857.1"/>
    </source>
</evidence>
<dbReference type="STRING" id="48709.A0A1D2M4F2"/>
<evidence type="ECO:0000256" key="6">
    <source>
        <dbReference type="ARBA" id="ARBA00023004"/>
    </source>
</evidence>
<dbReference type="PRINTS" id="PR00385">
    <property type="entry name" value="P450"/>
</dbReference>
<sequence length="215" mass="24275">MNGCQASTVCAERIFSISDLDFIDHYLNEMKRTEDPTSTFYEENGEKNLKAIVSDLFFAGSETRLPYTEAIVLETLRLSSIAALGVPHQLIADTEFHGYFLPKGITIMANLYTIHHDKKIWGEDANLFRPERFLNEDETRVVYNDALIPFSAGRRQCLGESLAKDTLFLFIASILQNFLIGPDPDCPVSDMQTTSGLVVEPKPFNFVLNLRTLSR</sequence>
<protein>
    <submittedName>
        <fullName evidence="10">Vitamin D 25-hydroxylase</fullName>
    </submittedName>
</protein>
<comment type="cofactor">
    <cofactor evidence="1 8">
        <name>heme</name>
        <dbReference type="ChEBI" id="CHEBI:30413"/>
    </cofactor>
</comment>
<dbReference type="GO" id="GO:0008395">
    <property type="term" value="F:steroid hydroxylase activity"/>
    <property type="evidence" value="ECO:0007669"/>
    <property type="project" value="TreeGrafter"/>
</dbReference>
<dbReference type="GO" id="GO:0005506">
    <property type="term" value="F:iron ion binding"/>
    <property type="evidence" value="ECO:0007669"/>
    <property type="project" value="InterPro"/>
</dbReference>
<keyword evidence="6 8" id="KW-0408">Iron</keyword>
<keyword evidence="11" id="KW-1185">Reference proteome</keyword>
<dbReference type="PROSITE" id="PS00086">
    <property type="entry name" value="CYTOCHROME_P450"/>
    <property type="match status" value="1"/>
</dbReference>
<dbReference type="Pfam" id="PF00067">
    <property type="entry name" value="p450"/>
    <property type="match status" value="1"/>
</dbReference>
<dbReference type="GO" id="GO:0005737">
    <property type="term" value="C:cytoplasm"/>
    <property type="evidence" value="ECO:0007669"/>
    <property type="project" value="TreeGrafter"/>
</dbReference>
<evidence type="ECO:0000256" key="9">
    <source>
        <dbReference type="RuleBase" id="RU000461"/>
    </source>
</evidence>
<dbReference type="AlphaFoldDB" id="A0A1D2M4F2"/>
<keyword evidence="7 9" id="KW-0503">Monooxygenase</keyword>
<evidence type="ECO:0000256" key="1">
    <source>
        <dbReference type="ARBA" id="ARBA00001971"/>
    </source>
</evidence>
<keyword evidence="3 8" id="KW-0349">Heme</keyword>
<feature type="binding site" description="axial binding residue" evidence="8">
    <location>
        <position position="157"/>
    </location>
    <ligand>
        <name>heme</name>
        <dbReference type="ChEBI" id="CHEBI:30413"/>
    </ligand>
    <ligandPart>
        <name>Fe</name>
        <dbReference type="ChEBI" id="CHEBI:18248"/>
    </ligandPart>
</feature>
<dbReference type="InterPro" id="IPR001128">
    <property type="entry name" value="Cyt_P450"/>
</dbReference>
<evidence type="ECO:0000313" key="11">
    <source>
        <dbReference type="Proteomes" id="UP000094527"/>
    </source>
</evidence>
<dbReference type="SUPFAM" id="SSF48264">
    <property type="entry name" value="Cytochrome P450"/>
    <property type="match status" value="1"/>
</dbReference>
<dbReference type="InterPro" id="IPR002401">
    <property type="entry name" value="Cyt_P450_E_grp-I"/>
</dbReference>
<dbReference type="GO" id="GO:0020037">
    <property type="term" value="F:heme binding"/>
    <property type="evidence" value="ECO:0007669"/>
    <property type="project" value="InterPro"/>
</dbReference>
<evidence type="ECO:0000256" key="4">
    <source>
        <dbReference type="ARBA" id="ARBA00022723"/>
    </source>
</evidence>
<dbReference type="PANTHER" id="PTHR24300:SF376">
    <property type="entry name" value="CYTOCHROME P450 15A1"/>
    <property type="match status" value="1"/>
</dbReference>
<evidence type="ECO:0000256" key="2">
    <source>
        <dbReference type="ARBA" id="ARBA00010617"/>
    </source>
</evidence>
<dbReference type="Proteomes" id="UP000094527">
    <property type="component" value="Unassembled WGS sequence"/>
</dbReference>
<evidence type="ECO:0000256" key="3">
    <source>
        <dbReference type="ARBA" id="ARBA00022617"/>
    </source>
</evidence>
<keyword evidence="4 8" id="KW-0479">Metal-binding</keyword>
<name>A0A1D2M4F2_ORCCI</name>
<evidence type="ECO:0000256" key="8">
    <source>
        <dbReference type="PIRSR" id="PIRSR602401-1"/>
    </source>
</evidence>
<dbReference type="Gene3D" id="1.10.630.10">
    <property type="entry name" value="Cytochrome P450"/>
    <property type="match status" value="1"/>
</dbReference>
<comment type="similarity">
    <text evidence="2 9">Belongs to the cytochrome P450 family.</text>
</comment>
<comment type="caution">
    <text evidence="10">The sequence shown here is derived from an EMBL/GenBank/DDBJ whole genome shotgun (WGS) entry which is preliminary data.</text>
</comment>
<dbReference type="InterPro" id="IPR036396">
    <property type="entry name" value="Cyt_P450_sf"/>
</dbReference>
<gene>
    <name evidence="10" type="ORF">Ocin01_18825</name>
</gene>
<dbReference type="PANTHER" id="PTHR24300">
    <property type="entry name" value="CYTOCHROME P450 508A4-RELATED"/>
    <property type="match status" value="1"/>
</dbReference>
<dbReference type="PRINTS" id="PR00463">
    <property type="entry name" value="EP450I"/>
</dbReference>